<dbReference type="PANTHER" id="PTHR48090:SF1">
    <property type="entry name" value="PROPHAGE BACTOPRENOL GLUCOSYL TRANSFERASE HOMOLOG"/>
    <property type="match status" value="1"/>
</dbReference>
<feature type="domain" description="Glycosyltransferase 2-like" evidence="8">
    <location>
        <begin position="4"/>
        <end position="163"/>
    </location>
</feature>
<evidence type="ECO:0000313" key="10">
    <source>
        <dbReference type="EMBL" id="OXT02648.1"/>
    </source>
</evidence>
<protein>
    <recommendedName>
        <fullName evidence="12">Glycosyltransferase</fullName>
    </recommendedName>
</protein>
<evidence type="ECO:0000256" key="1">
    <source>
        <dbReference type="ARBA" id="ARBA00004141"/>
    </source>
</evidence>
<feature type="transmembrane region" description="Helical" evidence="7">
    <location>
        <begin position="227"/>
        <end position="248"/>
    </location>
</feature>
<feature type="transmembrane region" description="Helical" evidence="7">
    <location>
        <begin position="260"/>
        <end position="285"/>
    </location>
</feature>
<dbReference type="EMBL" id="NBYO01000001">
    <property type="protein sequence ID" value="OXT02648.1"/>
    <property type="molecule type" value="Genomic_DNA"/>
</dbReference>
<evidence type="ECO:0000256" key="5">
    <source>
        <dbReference type="ARBA" id="ARBA00022989"/>
    </source>
</evidence>
<sequence length="527" mass="59334">MRISLVTPLYRSASSLRELCDRADATMRALTPDYEIVLVNDGCPDNSLTVAREIATENPHVRVIDLSRNYGQHPALMTGLEAATGDYIFICDSDLEEEPEWIATFFSRLVEEDDCDVVYGIQQARKGNMFYRGARRLFYRTLSWTSGIDFPANIITARLMTRRYVDAVLQFRERELFAAGIWHMAGFRQIPYAVDKPPRDDTTYTFRKLVGIFVNAVTAFSVRPLQAISIAGVVLSLSAIIFIIYLIFQRFFGVVLEGWTSVIAAILLVGGVTLFFNGVIAIYLAKVFLEVKRRPLTIVREVINPELPPAMIEGGNYRSIVSHYEACLEDYGVGPKAVDWKDEHAATTRYDVMLDLLPKTKEPVTLLDFGCGLGGLKKHIDARGLDHIQYEGLDLSPAYVEAARNALPGTTIHCLNVLETPEALGSYDYIVMNGIFTRRQDLTEAEMFSYLERLGGAVFARAKRGLAFNVMSMHVDWKNEKLFHPETAALAQVVCRAFSRHIVLREDYGLYECTCYAYKAATSRKDV</sequence>
<evidence type="ECO:0000256" key="4">
    <source>
        <dbReference type="ARBA" id="ARBA00022692"/>
    </source>
</evidence>
<evidence type="ECO:0000256" key="2">
    <source>
        <dbReference type="ARBA" id="ARBA00022676"/>
    </source>
</evidence>
<dbReference type="InterPro" id="IPR029063">
    <property type="entry name" value="SAM-dependent_MTases_sf"/>
</dbReference>
<keyword evidence="6 7" id="KW-0472">Membrane</keyword>
<dbReference type="Gene3D" id="3.40.50.150">
    <property type="entry name" value="Vaccinia Virus protein VP39"/>
    <property type="match status" value="1"/>
</dbReference>
<keyword evidence="5 7" id="KW-1133">Transmembrane helix</keyword>
<dbReference type="InterPro" id="IPR029044">
    <property type="entry name" value="Nucleotide-diphossugar_trans"/>
</dbReference>
<dbReference type="Pfam" id="PF08242">
    <property type="entry name" value="Methyltransf_12"/>
    <property type="match status" value="1"/>
</dbReference>
<evidence type="ECO:0000259" key="9">
    <source>
        <dbReference type="Pfam" id="PF08242"/>
    </source>
</evidence>
<accession>A0A231V393</accession>
<reference evidence="11" key="1">
    <citation type="journal article" date="2017" name="Int. J. Syst. Evol. Microbiol.">
        <title>Notoacmeibacter marinus gen. nov., sp. nov., isolated from the gut of a limpet and proposal of Notoacmeibacteraceae fam. nov. in the order Rhizobiales of the class Alphaproteobacteria.</title>
        <authorList>
            <person name="Huang Z."/>
            <person name="Guo F."/>
            <person name="Lai Q."/>
        </authorList>
    </citation>
    <scope>NUCLEOTIDE SEQUENCE [LARGE SCALE GENOMIC DNA]</scope>
    <source>
        <strain evidence="11">XMTR2A4</strain>
    </source>
</reference>
<feature type="domain" description="Methyltransferase type 12" evidence="9">
    <location>
        <begin position="367"/>
        <end position="443"/>
    </location>
</feature>
<dbReference type="InterPro" id="IPR013217">
    <property type="entry name" value="Methyltransf_12"/>
</dbReference>
<dbReference type="PANTHER" id="PTHR48090">
    <property type="entry name" value="UNDECAPRENYL-PHOSPHATE 4-DEOXY-4-FORMAMIDO-L-ARABINOSE TRANSFERASE-RELATED"/>
    <property type="match status" value="1"/>
</dbReference>
<evidence type="ECO:0000313" key="11">
    <source>
        <dbReference type="Proteomes" id="UP000215405"/>
    </source>
</evidence>
<dbReference type="GO" id="GO:0005886">
    <property type="term" value="C:plasma membrane"/>
    <property type="evidence" value="ECO:0007669"/>
    <property type="project" value="TreeGrafter"/>
</dbReference>
<dbReference type="AlphaFoldDB" id="A0A231V393"/>
<evidence type="ECO:0008006" key="12">
    <source>
        <dbReference type="Google" id="ProtNLM"/>
    </source>
</evidence>
<evidence type="ECO:0000256" key="3">
    <source>
        <dbReference type="ARBA" id="ARBA00022679"/>
    </source>
</evidence>
<keyword evidence="4 7" id="KW-0812">Transmembrane</keyword>
<dbReference type="SUPFAM" id="SSF53335">
    <property type="entry name" value="S-adenosyl-L-methionine-dependent methyltransferases"/>
    <property type="match status" value="1"/>
</dbReference>
<keyword evidence="3" id="KW-0808">Transferase</keyword>
<dbReference type="InterPro" id="IPR050256">
    <property type="entry name" value="Glycosyltransferase_2"/>
</dbReference>
<dbReference type="SUPFAM" id="SSF53448">
    <property type="entry name" value="Nucleotide-diphospho-sugar transferases"/>
    <property type="match status" value="1"/>
</dbReference>
<dbReference type="Pfam" id="PF00535">
    <property type="entry name" value="Glycos_transf_2"/>
    <property type="match status" value="1"/>
</dbReference>
<name>A0A231V393_9HYPH</name>
<dbReference type="GO" id="GO:0016757">
    <property type="term" value="F:glycosyltransferase activity"/>
    <property type="evidence" value="ECO:0007669"/>
    <property type="project" value="UniProtKB-KW"/>
</dbReference>
<dbReference type="Proteomes" id="UP000215405">
    <property type="component" value="Unassembled WGS sequence"/>
</dbReference>
<evidence type="ECO:0000259" key="8">
    <source>
        <dbReference type="Pfam" id="PF00535"/>
    </source>
</evidence>
<dbReference type="RefSeq" id="WP_094076599.1">
    <property type="nucleotide sequence ID" value="NZ_NBYO01000001.1"/>
</dbReference>
<dbReference type="CDD" id="cd04187">
    <property type="entry name" value="DPM1_like_bac"/>
    <property type="match status" value="1"/>
</dbReference>
<organism evidence="10 11">
    <name type="scientific">Notoacmeibacter marinus</name>
    <dbReference type="NCBI Taxonomy" id="1876515"/>
    <lineage>
        <taxon>Bacteria</taxon>
        <taxon>Pseudomonadati</taxon>
        <taxon>Pseudomonadota</taxon>
        <taxon>Alphaproteobacteria</taxon>
        <taxon>Hyphomicrobiales</taxon>
        <taxon>Notoacmeibacteraceae</taxon>
        <taxon>Notoacmeibacter</taxon>
    </lineage>
</organism>
<evidence type="ECO:0000256" key="6">
    <source>
        <dbReference type="ARBA" id="ARBA00023136"/>
    </source>
</evidence>
<dbReference type="Gene3D" id="3.90.550.10">
    <property type="entry name" value="Spore Coat Polysaccharide Biosynthesis Protein SpsA, Chain A"/>
    <property type="match status" value="1"/>
</dbReference>
<gene>
    <name evidence="10" type="ORF">B7H23_07110</name>
</gene>
<evidence type="ECO:0000256" key="7">
    <source>
        <dbReference type="SAM" id="Phobius"/>
    </source>
</evidence>
<comment type="subcellular location">
    <subcellularLocation>
        <location evidence="1">Membrane</location>
        <topology evidence="1">Multi-pass membrane protein</topology>
    </subcellularLocation>
</comment>
<dbReference type="InterPro" id="IPR001173">
    <property type="entry name" value="Glyco_trans_2-like"/>
</dbReference>
<comment type="caution">
    <text evidence="10">The sequence shown here is derived from an EMBL/GenBank/DDBJ whole genome shotgun (WGS) entry which is preliminary data.</text>
</comment>
<proteinExistence type="predicted"/>
<keyword evidence="2" id="KW-0328">Glycosyltransferase</keyword>
<keyword evidence="11" id="KW-1185">Reference proteome</keyword>